<comment type="caution">
    <text evidence="2">The sequence shown here is derived from an EMBL/GenBank/DDBJ whole genome shotgun (WGS) entry which is preliminary data.</text>
</comment>
<feature type="region of interest" description="Disordered" evidence="1">
    <location>
        <begin position="1"/>
        <end position="30"/>
    </location>
</feature>
<feature type="compositionally biased region" description="Basic residues" evidence="1">
    <location>
        <begin position="7"/>
        <end position="24"/>
    </location>
</feature>
<reference evidence="2 3" key="1">
    <citation type="submission" date="2018-06" db="EMBL/GenBank/DDBJ databases">
        <title>Genome analysis of cellulolytic fungus Trichoderma lentiforme CFAM-422.</title>
        <authorList>
            <person name="Steindorff A.S."/>
            <person name="Formighieri E.F."/>
            <person name="Midorikawa G.E.O."/>
            <person name="Tamietti M.S."/>
            <person name="Ramos E.Z."/>
            <person name="Silva A.S."/>
            <person name="Bon E.P.S."/>
            <person name="Mendes T.D."/>
            <person name="Damaso M.C.T."/>
            <person name="Favaro L.C.L."/>
        </authorList>
    </citation>
    <scope>NUCLEOTIDE SEQUENCE [LARGE SCALE GENOMIC DNA]</scope>
    <source>
        <strain evidence="2 3">CFAM-422</strain>
    </source>
</reference>
<proteinExistence type="predicted"/>
<name>A0A9P4X794_9HYPO</name>
<organism evidence="2 3">
    <name type="scientific">Trichoderma lentiforme</name>
    <dbReference type="NCBI Taxonomy" id="1567552"/>
    <lineage>
        <taxon>Eukaryota</taxon>
        <taxon>Fungi</taxon>
        <taxon>Dikarya</taxon>
        <taxon>Ascomycota</taxon>
        <taxon>Pezizomycotina</taxon>
        <taxon>Sordariomycetes</taxon>
        <taxon>Hypocreomycetidae</taxon>
        <taxon>Hypocreales</taxon>
        <taxon>Hypocreaceae</taxon>
        <taxon>Trichoderma</taxon>
    </lineage>
</organism>
<gene>
    <name evidence="2" type="ORF">CFAM422_011284</name>
</gene>
<evidence type="ECO:0000313" key="3">
    <source>
        <dbReference type="Proteomes" id="UP000801864"/>
    </source>
</evidence>
<dbReference type="AlphaFoldDB" id="A0A9P4X794"/>
<evidence type="ECO:0000313" key="2">
    <source>
        <dbReference type="EMBL" id="KAF3060472.1"/>
    </source>
</evidence>
<dbReference type="Proteomes" id="UP000801864">
    <property type="component" value="Unassembled WGS sequence"/>
</dbReference>
<accession>A0A9P4X794</accession>
<sequence length="72" mass="7873">MVGGPFSRKHGNGNKGSAHGKRSTKGTQRPIPVFASSLLLVTVYGRARFSARRTQNPSPTIVVAWTWDRQHG</sequence>
<evidence type="ECO:0000256" key="1">
    <source>
        <dbReference type="SAM" id="MobiDB-lite"/>
    </source>
</evidence>
<keyword evidence="3" id="KW-1185">Reference proteome</keyword>
<dbReference type="EMBL" id="QLNT01000023">
    <property type="protein sequence ID" value="KAF3060472.1"/>
    <property type="molecule type" value="Genomic_DNA"/>
</dbReference>
<protein>
    <submittedName>
        <fullName evidence="2">Uncharacterized protein</fullName>
    </submittedName>
</protein>